<dbReference type="Pfam" id="PF00828">
    <property type="entry name" value="Ribosomal_L27A"/>
    <property type="match status" value="1"/>
</dbReference>
<evidence type="ECO:0000313" key="9">
    <source>
        <dbReference type="Proteomes" id="UP000068196"/>
    </source>
</evidence>
<feature type="compositionally biased region" description="Basic residues" evidence="6">
    <location>
        <begin position="19"/>
        <end position="43"/>
    </location>
</feature>
<keyword evidence="2 4" id="KW-0689">Ribosomal protein</keyword>
<evidence type="ECO:0000256" key="4">
    <source>
        <dbReference type="HAMAP-Rule" id="MF_01341"/>
    </source>
</evidence>
<feature type="region of interest" description="Disordered" evidence="6">
    <location>
        <begin position="1"/>
        <end position="55"/>
    </location>
</feature>
<reference evidence="9" key="2">
    <citation type="journal article" date="2016" name="Int. J. Syst. Evol. Microbiol.">
        <title>Caldimicrobium thiodismutans sp. nov., a sulfur-disproportionating bacterium isolated from a hot spring.</title>
        <authorList>
            <person name="Kojima H."/>
            <person name="Umezawa K."/>
            <person name="Fukui M."/>
        </authorList>
    </citation>
    <scope>NUCLEOTIDE SEQUENCE [LARGE SCALE GENOMIC DNA]</scope>
    <source>
        <strain evidence="9">TF1</strain>
    </source>
</reference>
<evidence type="ECO:0000256" key="5">
    <source>
        <dbReference type="RuleBase" id="RU003888"/>
    </source>
</evidence>
<dbReference type="EMBL" id="AP014945">
    <property type="protein sequence ID" value="BAU24057.1"/>
    <property type="molecule type" value="Genomic_DNA"/>
</dbReference>
<dbReference type="GO" id="GO:0022625">
    <property type="term" value="C:cytosolic large ribosomal subunit"/>
    <property type="evidence" value="ECO:0007669"/>
    <property type="project" value="TreeGrafter"/>
</dbReference>
<comment type="function">
    <text evidence="4">Binds to the 23S rRNA.</text>
</comment>
<evidence type="ECO:0000259" key="7">
    <source>
        <dbReference type="Pfam" id="PF00828"/>
    </source>
</evidence>
<dbReference type="Proteomes" id="UP000068196">
    <property type="component" value="Chromosome"/>
</dbReference>
<keyword evidence="9" id="KW-1185">Reference proteome</keyword>
<dbReference type="PATRIC" id="fig|1653476.3.peg.1769"/>
<proteinExistence type="inferred from homology"/>
<dbReference type="InterPro" id="IPR036227">
    <property type="entry name" value="Ribosomal_uL15/eL18_sf"/>
</dbReference>
<dbReference type="AlphaFoldDB" id="A0A0U5B1T9"/>
<dbReference type="GO" id="GO:0006412">
    <property type="term" value="P:translation"/>
    <property type="evidence" value="ECO:0007669"/>
    <property type="project" value="UniProtKB-UniRule"/>
</dbReference>
<evidence type="ECO:0000313" key="8">
    <source>
        <dbReference type="EMBL" id="BAU24057.1"/>
    </source>
</evidence>
<dbReference type="InterPro" id="IPR030878">
    <property type="entry name" value="Ribosomal_uL15"/>
</dbReference>
<accession>A0A0U5B1T9</accession>
<dbReference type="GO" id="GO:0019843">
    <property type="term" value="F:rRNA binding"/>
    <property type="evidence" value="ECO:0007669"/>
    <property type="project" value="UniProtKB-UniRule"/>
</dbReference>
<feature type="compositionally biased region" description="Basic and acidic residues" evidence="6">
    <location>
        <begin position="1"/>
        <end position="18"/>
    </location>
</feature>
<dbReference type="PANTHER" id="PTHR12934:SF11">
    <property type="entry name" value="LARGE RIBOSOMAL SUBUNIT PROTEIN UL15M"/>
    <property type="match status" value="1"/>
</dbReference>
<feature type="domain" description="Large ribosomal subunit protein uL15/eL18" evidence="7">
    <location>
        <begin position="80"/>
        <end position="149"/>
    </location>
</feature>
<evidence type="ECO:0000256" key="6">
    <source>
        <dbReference type="SAM" id="MobiDB-lite"/>
    </source>
</evidence>
<dbReference type="STRING" id="1653476.THC_1697"/>
<dbReference type="HAMAP" id="MF_01341">
    <property type="entry name" value="Ribosomal_uL15"/>
    <property type="match status" value="1"/>
</dbReference>
<evidence type="ECO:0000256" key="1">
    <source>
        <dbReference type="ARBA" id="ARBA00007320"/>
    </source>
</evidence>
<name>A0A0U5B1T9_9BACT</name>
<comment type="similarity">
    <text evidence="1 4 5">Belongs to the universal ribosomal protein uL15 family.</text>
</comment>
<dbReference type="InterPro" id="IPR005749">
    <property type="entry name" value="Ribosomal_uL15_bac-type"/>
</dbReference>
<reference evidence="8 9" key="1">
    <citation type="journal article" date="2016" name="Int. J. Syst. Evol. Microbiol.">
        <title>Caldimicrobium thiodismutans sp. nov., a sulfur-disproportionating bacterium isolated from a hot spring, and emended description of the genus Caldimicrobium.</title>
        <authorList>
            <person name="Kojima H."/>
            <person name="Umezawa K."/>
            <person name="Fukui M."/>
        </authorList>
    </citation>
    <scope>NUCLEOTIDE SEQUENCE [LARGE SCALE GENOMIC DNA]</scope>
    <source>
        <strain evidence="8 9">TF1</strain>
    </source>
</reference>
<dbReference type="InterPro" id="IPR021131">
    <property type="entry name" value="Ribosomal_uL15/eL18"/>
</dbReference>
<gene>
    <name evidence="4" type="primary">rplO</name>
    <name evidence="8" type="ORF">THC_1697</name>
</gene>
<keyword evidence="3 4" id="KW-0687">Ribonucleoprotein</keyword>
<dbReference type="PANTHER" id="PTHR12934">
    <property type="entry name" value="50S RIBOSOMAL PROTEIN L15"/>
    <property type="match status" value="1"/>
</dbReference>
<evidence type="ECO:0000256" key="3">
    <source>
        <dbReference type="ARBA" id="ARBA00023274"/>
    </source>
</evidence>
<dbReference type="NCBIfam" id="TIGR01071">
    <property type="entry name" value="rplO_bact"/>
    <property type="match status" value="1"/>
</dbReference>
<protein>
    <recommendedName>
        <fullName evidence="4">Large ribosomal subunit protein uL15</fullName>
    </recommendedName>
</protein>
<sequence>MSKLIKIDNLKPDPDSKHREKRVGRGHGSGHGKTSCKGHKGQKSRTGLDIKPTFEGGQTPIIRRIPKRGFTNIFKVEYEVINVKDLAERFKEGEIVDLESMKIRGLLKGKDKLVKLLGDGEINFPLTVKVHSASRSAIEKIEKAGGKVELVSG</sequence>
<comment type="subunit">
    <text evidence="4">Part of the 50S ribosomal subunit.</text>
</comment>
<organism evidence="8 9">
    <name type="scientific">Caldimicrobium thiodismutans</name>
    <dbReference type="NCBI Taxonomy" id="1653476"/>
    <lineage>
        <taxon>Bacteria</taxon>
        <taxon>Pseudomonadati</taxon>
        <taxon>Thermodesulfobacteriota</taxon>
        <taxon>Thermodesulfobacteria</taxon>
        <taxon>Thermodesulfobacteriales</taxon>
        <taxon>Thermodesulfobacteriaceae</taxon>
        <taxon>Caldimicrobium</taxon>
    </lineage>
</organism>
<keyword evidence="4" id="KW-0694">RNA-binding</keyword>
<dbReference type="InterPro" id="IPR001196">
    <property type="entry name" value="Ribosomal_uL15_CS"/>
</dbReference>
<keyword evidence="4" id="KW-0699">rRNA-binding</keyword>
<dbReference type="KEGG" id="cthi:THC_1697"/>
<dbReference type="GO" id="GO:0003735">
    <property type="term" value="F:structural constituent of ribosome"/>
    <property type="evidence" value="ECO:0007669"/>
    <property type="project" value="InterPro"/>
</dbReference>
<dbReference type="PROSITE" id="PS00475">
    <property type="entry name" value="RIBOSOMAL_L15"/>
    <property type="match status" value="1"/>
</dbReference>
<dbReference type="Gene3D" id="3.100.10.10">
    <property type="match status" value="1"/>
</dbReference>
<evidence type="ECO:0000256" key="2">
    <source>
        <dbReference type="ARBA" id="ARBA00022980"/>
    </source>
</evidence>
<dbReference type="OrthoDB" id="9810293at2"/>
<dbReference type="SUPFAM" id="SSF52080">
    <property type="entry name" value="Ribosomal proteins L15p and L18e"/>
    <property type="match status" value="1"/>
</dbReference>